<feature type="signal peptide" evidence="1">
    <location>
        <begin position="1"/>
        <end position="21"/>
    </location>
</feature>
<evidence type="ECO:0000313" key="3">
    <source>
        <dbReference type="Proteomes" id="UP000617145"/>
    </source>
</evidence>
<sequence length="321" mass="34307">MFKTAFFGIAATAVMATGAQAQTLEWTAGQVGGGWFGQASGMAALVHEADPEINIRVVPGGGTANPTKIQQGTSQIGTGLDIFLKAAYEGTGIYEGAPHDKLRLIGMSFSDIYLHLYAGADAEIQDMDTLFKEGEDISIAVTKVGSSDEQTFRYLMDYYDTSYEDLNDRGWKVNFVEYSSASSQFGDGVVDYVFNALGLPGAAIVEATQARDANFIEFPEEVLASMGDTYGYSSKPLPAGTYTGQDEEVPTLVMATALAASSDLSDDVAYEMIKTFCEKPDQMVAIHASIAVFECETAGGSLPVPLHPGVEKYLAEQGYTN</sequence>
<proteinExistence type="predicted"/>
<dbReference type="PANTHER" id="PTHR42941:SF1">
    <property type="entry name" value="SLL1037 PROTEIN"/>
    <property type="match status" value="1"/>
</dbReference>
<comment type="caution">
    <text evidence="2">The sequence shown here is derived from an EMBL/GenBank/DDBJ whole genome shotgun (WGS) entry which is preliminary data.</text>
</comment>
<reference evidence="2" key="2">
    <citation type="submission" date="2020-09" db="EMBL/GenBank/DDBJ databases">
        <authorList>
            <person name="Sun Q."/>
            <person name="Zhou Y."/>
        </authorList>
    </citation>
    <scope>NUCLEOTIDE SEQUENCE</scope>
    <source>
        <strain evidence="2">CGMCC 1.15762</strain>
    </source>
</reference>
<gene>
    <name evidence="2" type="ORF">GCM10011415_27690</name>
</gene>
<reference evidence="2" key="1">
    <citation type="journal article" date="2014" name="Int. J. Syst. Evol. Microbiol.">
        <title>Complete genome sequence of Corynebacterium casei LMG S-19264T (=DSM 44701T), isolated from a smear-ripened cheese.</title>
        <authorList>
            <consortium name="US DOE Joint Genome Institute (JGI-PGF)"/>
            <person name="Walter F."/>
            <person name="Albersmeier A."/>
            <person name="Kalinowski J."/>
            <person name="Ruckert C."/>
        </authorList>
    </citation>
    <scope>NUCLEOTIDE SEQUENCE</scope>
    <source>
        <strain evidence="2">CGMCC 1.15762</strain>
    </source>
</reference>
<organism evidence="2 3">
    <name type="scientific">Salipiger pallidus</name>
    <dbReference type="NCBI Taxonomy" id="1775170"/>
    <lineage>
        <taxon>Bacteria</taxon>
        <taxon>Pseudomonadati</taxon>
        <taxon>Pseudomonadota</taxon>
        <taxon>Alphaproteobacteria</taxon>
        <taxon>Rhodobacterales</taxon>
        <taxon>Roseobacteraceae</taxon>
        <taxon>Salipiger</taxon>
    </lineage>
</organism>
<accession>A0A8J2ZL84</accession>
<dbReference type="Gene3D" id="3.40.190.10">
    <property type="entry name" value="Periplasmic binding protein-like II"/>
    <property type="match status" value="2"/>
</dbReference>
<dbReference type="Pfam" id="PF16868">
    <property type="entry name" value="NMT1_3"/>
    <property type="match status" value="1"/>
</dbReference>
<keyword evidence="3" id="KW-1185">Reference proteome</keyword>
<dbReference type="PANTHER" id="PTHR42941">
    <property type="entry name" value="SLL1037 PROTEIN"/>
    <property type="match status" value="1"/>
</dbReference>
<dbReference type="NCBIfam" id="TIGR02122">
    <property type="entry name" value="TRAP_TAXI"/>
    <property type="match status" value="1"/>
</dbReference>
<feature type="chain" id="PRO_5035310154" evidence="1">
    <location>
        <begin position="22"/>
        <end position="321"/>
    </location>
</feature>
<protein>
    <submittedName>
        <fullName evidence="2">C4-dicarboxylate ABC transporter substrate-binding protein</fullName>
    </submittedName>
</protein>
<evidence type="ECO:0000313" key="2">
    <source>
        <dbReference type="EMBL" id="GGG77262.1"/>
    </source>
</evidence>
<dbReference type="RefSeq" id="WP_188790808.1">
    <property type="nucleotide sequence ID" value="NZ_BMJV01000005.1"/>
</dbReference>
<keyword evidence="1" id="KW-0732">Signal</keyword>
<dbReference type="SUPFAM" id="SSF53850">
    <property type="entry name" value="Periplasmic binding protein-like II"/>
    <property type="match status" value="1"/>
</dbReference>
<dbReference type="Proteomes" id="UP000617145">
    <property type="component" value="Unassembled WGS sequence"/>
</dbReference>
<dbReference type="AlphaFoldDB" id="A0A8J2ZL84"/>
<name>A0A8J2ZL84_9RHOB</name>
<dbReference type="InterPro" id="IPR011852">
    <property type="entry name" value="TRAP_TAXI"/>
</dbReference>
<evidence type="ECO:0000256" key="1">
    <source>
        <dbReference type="SAM" id="SignalP"/>
    </source>
</evidence>
<dbReference type="EMBL" id="BMJV01000005">
    <property type="protein sequence ID" value="GGG77262.1"/>
    <property type="molecule type" value="Genomic_DNA"/>
</dbReference>